<evidence type="ECO:0000313" key="3">
    <source>
        <dbReference type="Proteomes" id="UP000624709"/>
    </source>
</evidence>
<gene>
    <name evidence="2" type="ORF">Apa02nite_095980</name>
</gene>
<dbReference type="Proteomes" id="UP000624709">
    <property type="component" value="Unassembled WGS sequence"/>
</dbReference>
<comment type="caution">
    <text evidence="2">The sequence shown here is derived from an EMBL/GenBank/DDBJ whole genome shotgun (WGS) entry which is preliminary data.</text>
</comment>
<protein>
    <recommendedName>
        <fullName evidence="1">Winged helix-turn helix domain-containing protein</fullName>
    </recommendedName>
</protein>
<accession>A0ABQ4BS36</accession>
<sequence>MRYGDGGGVGPQGRIRREQVRQRAAQMLADGMSAAQIAVALEISTKSAYAWRRAWLAGGEQALASKGTPGPAPALSATQVQKLIATLNQGPAAAGWTEDQRWTLARIQTVIGRMFHLTLSVPTVWQVLRRAGFSPQQPISRAAERDESAIAHWRRHQWPAVKESRAGWTRGSASPTSRA</sequence>
<dbReference type="EMBL" id="BOMS01000175">
    <property type="protein sequence ID" value="GIE73490.1"/>
    <property type="molecule type" value="Genomic_DNA"/>
</dbReference>
<evidence type="ECO:0000259" key="1">
    <source>
        <dbReference type="Pfam" id="PF13592"/>
    </source>
</evidence>
<dbReference type="RefSeq" id="WP_203831071.1">
    <property type="nucleotide sequence ID" value="NZ_BAAATY010000066.1"/>
</dbReference>
<keyword evidence="3" id="KW-1185">Reference proteome</keyword>
<dbReference type="Pfam" id="PF13384">
    <property type="entry name" value="HTH_23"/>
    <property type="match status" value="1"/>
</dbReference>
<dbReference type="Pfam" id="PF13592">
    <property type="entry name" value="HTH_33"/>
    <property type="match status" value="1"/>
</dbReference>
<organism evidence="2 3">
    <name type="scientific">Actinoplanes palleronii</name>
    <dbReference type="NCBI Taxonomy" id="113570"/>
    <lineage>
        <taxon>Bacteria</taxon>
        <taxon>Bacillati</taxon>
        <taxon>Actinomycetota</taxon>
        <taxon>Actinomycetes</taxon>
        <taxon>Micromonosporales</taxon>
        <taxon>Micromonosporaceae</taxon>
        <taxon>Actinoplanes</taxon>
    </lineage>
</organism>
<dbReference type="SUPFAM" id="SSF46689">
    <property type="entry name" value="Homeodomain-like"/>
    <property type="match status" value="1"/>
</dbReference>
<dbReference type="InterPro" id="IPR025959">
    <property type="entry name" value="Winged_HTH_dom"/>
</dbReference>
<name>A0ABQ4BS36_9ACTN</name>
<dbReference type="InterPro" id="IPR009057">
    <property type="entry name" value="Homeodomain-like_sf"/>
</dbReference>
<feature type="domain" description="Winged helix-turn helix" evidence="1">
    <location>
        <begin position="98"/>
        <end position="156"/>
    </location>
</feature>
<proteinExistence type="predicted"/>
<reference evidence="2 3" key="1">
    <citation type="submission" date="2021-01" db="EMBL/GenBank/DDBJ databases">
        <title>Whole genome shotgun sequence of Actinoplanes palleronii NBRC 14916.</title>
        <authorList>
            <person name="Komaki H."/>
            <person name="Tamura T."/>
        </authorList>
    </citation>
    <scope>NUCLEOTIDE SEQUENCE [LARGE SCALE GENOMIC DNA]</scope>
    <source>
        <strain evidence="2 3">NBRC 14916</strain>
    </source>
</reference>
<evidence type="ECO:0000313" key="2">
    <source>
        <dbReference type="EMBL" id="GIE73490.1"/>
    </source>
</evidence>